<name>A0A0B7H540_9FLAO</name>
<sequence length="61" mass="7107">MQKLFLGLVQFPENSYTNQLVNKKIKDLLTLSDIKTPLTAYISEMKKMILYKDGINDSKKR</sequence>
<proteinExistence type="predicted"/>
<dbReference type="Proteomes" id="UP000044026">
    <property type="component" value="Unassembled WGS sequence"/>
</dbReference>
<protein>
    <submittedName>
        <fullName evidence="1">Uncharacterized protein</fullName>
    </submittedName>
</protein>
<reference evidence="1 2" key="1">
    <citation type="submission" date="2015-01" db="EMBL/GenBank/DDBJ databases">
        <authorList>
            <person name="Xiang T."/>
            <person name="Song Y."/>
            <person name="Huang L."/>
            <person name="Wang B."/>
            <person name="Wu P."/>
        </authorList>
    </citation>
    <scope>NUCLEOTIDE SEQUENCE [LARGE SCALE GENOMIC DNA]</scope>
    <source>
        <strain evidence="1 2">Cc12</strain>
    </source>
</reference>
<dbReference type="AlphaFoldDB" id="A0A0B7H540"/>
<dbReference type="EMBL" id="CDOE01000051">
    <property type="protein sequence ID" value="CEN34711.1"/>
    <property type="molecule type" value="Genomic_DNA"/>
</dbReference>
<gene>
    <name evidence="1" type="ORF">CCAN12_550022</name>
</gene>
<evidence type="ECO:0000313" key="1">
    <source>
        <dbReference type="EMBL" id="CEN34711.1"/>
    </source>
</evidence>
<evidence type="ECO:0000313" key="2">
    <source>
        <dbReference type="Proteomes" id="UP000044026"/>
    </source>
</evidence>
<accession>A0A0B7H540</accession>
<organism evidence="1 2">
    <name type="scientific">Capnocytophaga canimorsus</name>
    <dbReference type="NCBI Taxonomy" id="28188"/>
    <lineage>
        <taxon>Bacteria</taxon>
        <taxon>Pseudomonadati</taxon>
        <taxon>Bacteroidota</taxon>
        <taxon>Flavobacteriia</taxon>
        <taxon>Flavobacteriales</taxon>
        <taxon>Flavobacteriaceae</taxon>
        <taxon>Capnocytophaga</taxon>
    </lineage>
</organism>